<evidence type="ECO:0000313" key="2">
    <source>
        <dbReference type="Proteomes" id="UP000184526"/>
    </source>
</evidence>
<gene>
    <name evidence="1" type="ORF">SAMN02745196_01710</name>
</gene>
<dbReference type="Proteomes" id="UP000184526">
    <property type="component" value="Unassembled WGS sequence"/>
</dbReference>
<proteinExistence type="predicted"/>
<dbReference type="RefSeq" id="WP_072831610.1">
    <property type="nucleotide sequence ID" value="NZ_FQXP01000006.1"/>
</dbReference>
<dbReference type="EMBL" id="FQXP01000006">
    <property type="protein sequence ID" value="SHH88160.1"/>
    <property type="molecule type" value="Genomic_DNA"/>
</dbReference>
<sequence length="106" mass="11380">MSMPVIKASNTTQEQAITDLIESIALEQTGLSHIINAEGEKIQAALVIEGVTTKDLLDVNKSVECTVNAISKLELVLQSKLEIFKNEINSKPSITPDPGSTTNTTN</sequence>
<dbReference type="STRING" id="1121306.SAMN02745196_01710"/>
<keyword evidence="2" id="KW-1185">Reference proteome</keyword>
<accession>A0A1M5WKP7</accession>
<organism evidence="1 2">
    <name type="scientific">Clostridium collagenovorans DSM 3089</name>
    <dbReference type="NCBI Taxonomy" id="1121306"/>
    <lineage>
        <taxon>Bacteria</taxon>
        <taxon>Bacillati</taxon>
        <taxon>Bacillota</taxon>
        <taxon>Clostridia</taxon>
        <taxon>Eubacteriales</taxon>
        <taxon>Clostridiaceae</taxon>
        <taxon>Clostridium</taxon>
    </lineage>
</organism>
<dbReference type="AlphaFoldDB" id="A0A1M5WKP7"/>
<dbReference type="Pfam" id="PF26595">
    <property type="entry name" value="A_ENA"/>
    <property type="match status" value="1"/>
</dbReference>
<reference evidence="1 2" key="1">
    <citation type="submission" date="2016-11" db="EMBL/GenBank/DDBJ databases">
        <authorList>
            <person name="Jaros S."/>
            <person name="Januszkiewicz K."/>
            <person name="Wedrychowicz H."/>
        </authorList>
    </citation>
    <scope>NUCLEOTIDE SEQUENCE [LARGE SCALE GENOMIC DNA]</scope>
    <source>
        <strain evidence="1 2">DSM 3089</strain>
    </source>
</reference>
<name>A0A1M5WKP7_9CLOT</name>
<evidence type="ECO:0000313" key="1">
    <source>
        <dbReference type="EMBL" id="SHH88160.1"/>
    </source>
</evidence>
<protein>
    <submittedName>
        <fullName evidence="1">Uncharacterized protein</fullName>
    </submittedName>
</protein>
<dbReference type="InterPro" id="IPR058705">
    <property type="entry name" value="A_ENA"/>
</dbReference>